<name>A0A852VG75_9BACT</name>
<comment type="caution">
    <text evidence="1">The sequence shown here is derived from an EMBL/GenBank/DDBJ whole genome shotgun (WGS) entry which is preliminary data.</text>
</comment>
<protein>
    <recommendedName>
        <fullName evidence="3">HAD family phosphatase</fullName>
    </recommendedName>
</protein>
<dbReference type="EMBL" id="JACCCU010000001">
    <property type="protein sequence ID" value="NYF88552.1"/>
    <property type="molecule type" value="Genomic_DNA"/>
</dbReference>
<dbReference type="Gene3D" id="3.40.50.1000">
    <property type="entry name" value="HAD superfamily/HAD-like"/>
    <property type="match status" value="2"/>
</dbReference>
<dbReference type="SUPFAM" id="SSF56784">
    <property type="entry name" value="HAD-like"/>
    <property type="match status" value="1"/>
</dbReference>
<accession>A0A852VG75</accession>
<dbReference type="PANTHER" id="PTHR10000:SF55">
    <property type="entry name" value="5-AMINO-6-(5-PHOSPHO-D-RIBITYLAMINO)URACIL PHOSPHATASE YCSE"/>
    <property type="match status" value="1"/>
</dbReference>
<dbReference type="InterPro" id="IPR036412">
    <property type="entry name" value="HAD-like_sf"/>
</dbReference>
<dbReference type="Proteomes" id="UP000564385">
    <property type="component" value="Unassembled WGS sequence"/>
</dbReference>
<dbReference type="InterPro" id="IPR023214">
    <property type="entry name" value="HAD_sf"/>
</dbReference>
<reference evidence="1 2" key="1">
    <citation type="submission" date="2020-07" db="EMBL/GenBank/DDBJ databases">
        <title>Genomic Encyclopedia of Type Strains, Phase IV (KMG-V): Genome sequencing to study the core and pangenomes of soil and plant-associated prokaryotes.</title>
        <authorList>
            <person name="Whitman W."/>
        </authorList>
    </citation>
    <scope>NUCLEOTIDE SEQUENCE [LARGE SCALE GENOMIC DNA]</scope>
    <source>
        <strain evidence="1 2">M8UP22</strain>
    </source>
</reference>
<dbReference type="Pfam" id="PF08282">
    <property type="entry name" value="Hydrolase_3"/>
    <property type="match status" value="2"/>
</dbReference>
<sequence>MRLIAVDMDGTLVGPDGRVSSRNLAAMKSAEAAGLTVVVATGRRHSYAMKVLRGLGLREEDALISSNGTVTRTIGAQLLERTLLPVETARWLCGHVAEFRDALVVTFDKVGEDGEDVRGALVVEHLAELNASIGRWVVANEPYIECVVPIEKALEGDAPIQMMLCGTVERMRRAEARLLEHPGVSAVGMTPLRRDEVQRLENIGLTKGGIALQERAAGAEAALHRTEYPERDLSIVDILPAGCSKGSALLRLAERHGVKTEEILAIGDNWNDVSMLEVAGQAVLMGNAPEDLKAMAAERGWVMGRRHDEEGVAEAIEAVLNGLPVTR</sequence>
<gene>
    <name evidence="1" type="ORF">HDF08_000619</name>
</gene>
<dbReference type="NCBIfam" id="TIGR01484">
    <property type="entry name" value="HAD-SF-IIB"/>
    <property type="match status" value="2"/>
</dbReference>
<evidence type="ECO:0000313" key="1">
    <source>
        <dbReference type="EMBL" id="NYF88552.1"/>
    </source>
</evidence>
<dbReference type="GO" id="GO:0005829">
    <property type="term" value="C:cytosol"/>
    <property type="evidence" value="ECO:0007669"/>
    <property type="project" value="TreeGrafter"/>
</dbReference>
<proteinExistence type="predicted"/>
<dbReference type="GO" id="GO:0000287">
    <property type="term" value="F:magnesium ion binding"/>
    <property type="evidence" value="ECO:0007669"/>
    <property type="project" value="TreeGrafter"/>
</dbReference>
<dbReference type="PANTHER" id="PTHR10000">
    <property type="entry name" value="PHOSPHOSERINE PHOSPHATASE"/>
    <property type="match status" value="1"/>
</dbReference>
<dbReference type="InterPro" id="IPR006379">
    <property type="entry name" value="HAD-SF_hydro_IIB"/>
</dbReference>
<evidence type="ECO:0008006" key="3">
    <source>
        <dbReference type="Google" id="ProtNLM"/>
    </source>
</evidence>
<dbReference type="Gene3D" id="3.30.1240.10">
    <property type="match status" value="1"/>
</dbReference>
<evidence type="ECO:0000313" key="2">
    <source>
        <dbReference type="Proteomes" id="UP000564385"/>
    </source>
</evidence>
<organism evidence="1 2">
    <name type="scientific">Tunturiibacter lichenicola</name>
    <dbReference type="NCBI Taxonomy" id="2051959"/>
    <lineage>
        <taxon>Bacteria</taxon>
        <taxon>Pseudomonadati</taxon>
        <taxon>Acidobacteriota</taxon>
        <taxon>Terriglobia</taxon>
        <taxon>Terriglobales</taxon>
        <taxon>Acidobacteriaceae</taxon>
        <taxon>Tunturiibacter</taxon>
    </lineage>
</organism>
<dbReference type="GO" id="GO:0016791">
    <property type="term" value="F:phosphatase activity"/>
    <property type="evidence" value="ECO:0007669"/>
    <property type="project" value="TreeGrafter"/>
</dbReference>
<dbReference type="AlphaFoldDB" id="A0A852VG75"/>